<feature type="compositionally biased region" description="Basic and acidic residues" evidence="1">
    <location>
        <begin position="1"/>
        <end position="12"/>
    </location>
</feature>
<comment type="caution">
    <text evidence="2">The sequence shown here is derived from an EMBL/GenBank/DDBJ whole genome shotgun (WGS) entry which is preliminary data.</text>
</comment>
<feature type="non-terminal residue" evidence="2">
    <location>
        <position position="434"/>
    </location>
</feature>
<keyword evidence="3" id="KW-1185">Reference proteome</keyword>
<protein>
    <submittedName>
        <fullName evidence="2">Uncharacterized protein</fullName>
    </submittedName>
</protein>
<feature type="compositionally biased region" description="Basic and acidic residues" evidence="1">
    <location>
        <begin position="198"/>
        <end position="214"/>
    </location>
</feature>
<proteinExistence type="predicted"/>
<organism evidence="2 3">
    <name type="scientific">Bifiguratus adelaidae</name>
    <dbReference type="NCBI Taxonomy" id="1938954"/>
    <lineage>
        <taxon>Eukaryota</taxon>
        <taxon>Fungi</taxon>
        <taxon>Fungi incertae sedis</taxon>
        <taxon>Mucoromycota</taxon>
        <taxon>Mucoromycotina</taxon>
        <taxon>Endogonomycetes</taxon>
        <taxon>Endogonales</taxon>
        <taxon>Endogonales incertae sedis</taxon>
        <taxon>Bifiguratus</taxon>
    </lineage>
</organism>
<gene>
    <name evidence="2" type="ORF">BZG36_04247</name>
</gene>
<evidence type="ECO:0000313" key="2">
    <source>
        <dbReference type="EMBL" id="OZJ02518.1"/>
    </source>
</evidence>
<reference evidence="2 3" key="1">
    <citation type="journal article" date="2017" name="Mycologia">
        <title>Bifiguratus adelaidae, gen. et sp. nov., a new member of Mucoromycotina in endophytic and soil-dwelling habitats.</title>
        <authorList>
            <person name="Torres-Cruz T.J."/>
            <person name="Billingsley Tobias T.L."/>
            <person name="Almatruk M."/>
            <person name="Hesse C."/>
            <person name="Kuske C.R."/>
            <person name="Desiro A."/>
            <person name="Benucci G.M."/>
            <person name="Bonito G."/>
            <person name="Stajich J.E."/>
            <person name="Dunlap C."/>
            <person name="Arnold A.E."/>
            <person name="Porras-Alfaro A."/>
        </authorList>
    </citation>
    <scope>NUCLEOTIDE SEQUENCE [LARGE SCALE GENOMIC DNA]</scope>
    <source>
        <strain evidence="2 3">AZ0501</strain>
    </source>
</reference>
<dbReference type="EMBL" id="MVBO01000146">
    <property type="protein sequence ID" value="OZJ02518.1"/>
    <property type="molecule type" value="Genomic_DNA"/>
</dbReference>
<evidence type="ECO:0000256" key="1">
    <source>
        <dbReference type="SAM" id="MobiDB-lite"/>
    </source>
</evidence>
<feature type="region of interest" description="Disordered" evidence="1">
    <location>
        <begin position="48"/>
        <end position="80"/>
    </location>
</feature>
<evidence type="ECO:0000313" key="3">
    <source>
        <dbReference type="Proteomes" id="UP000242875"/>
    </source>
</evidence>
<accession>A0A261XW22</accession>
<dbReference type="Proteomes" id="UP000242875">
    <property type="component" value="Unassembled WGS sequence"/>
</dbReference>
<dbReference type="AlphaFoldDB" id="A0A261XW22"/>
<sequence>MKVDRGETDHGKGTCSHSVRPATAVAAIGIVPPTNAPPPKESVIKRVKRQREEDLPLLSTSSGGNIASAEDDDEYEDGDSETFFTLSPVDAVSKAMMHHPNEVSRRPNLPRNSAVVGGKYNLKIPVKEFARQSSYSSSCSGDKMSDEDKERLRTVRHGENANLESWLGIVRQWSTDDGKWTGLQDPNLALNGEQQSNGEERKDGLYNVGSDERSPRKHHSKSVDSETQSSESSSSTPNPSCLSLHLRCKMHPHHSHGHRHRTWHHGSRAVVSPGNGSFADDSKYDSDSWNDYELGSKDAVHHNAIRNTSSGSDDLNMYASSHSYHNTHFSRHHNKSKDPSRNVWCYEAHAHDLGTSSVSAAFDTLPPDRDLQSPGVEVSSMQANSSQPEMSDFRDIIDDLTVKNRYLKKRLRKVEKLLAGKLHGQFNPGSIITD</sequence>
<feature type="region of interest" description="Disordered" evidence="1">
    <location>
        <begin position="1"/>
        <end position="20"/>
    </location>
</feature>
<feature type="compositionally biased region" description="Acidic residues" evidence="1">
    <location>
        <begin position="69"/>
        <end position="80"/>
    </location>
</feature>
<feature type="region of interest" description="Disordered" evidence="1">
    <location>
        <begin position="184"/>
        <end position="240"/>
    </location>
</feature>
<name>A0A261XW22_9FUNG</name>
<feature type="compositionally biased region" description="Low complexity" evidence="1">
    <location>
        <begin position="225"/>
        <end position="240"/>
    </location>
</feature>